<proteinExistence type="inferred from homology"/>
<comment type="cofactor">
    <cofactor evidence="2">
        <name>heme</name>
        <dbReference type="ChEBI" id="CHEBI:30413"/>
    </cofactor>
</comment>
<comment type="caution">
    <text evidence="4">The sequence shown here is derived from an EMBL/GenBank/DDBJ whole genome shotgun (WGS) entry which is preliminary data.</text>
</comment>
<dbReference type="Proteomes" id="UP000466523">
    <property type="component" value="Unassembled WGS sequence"/>
</dbReference>
<keyword evidence="2" id="KW-0479">Metal-binding</keyword>
<sequence length="341" mass="38568">MLGPGSVFALDGPAHRRRRNLLSPLLHGKGVRVYDSVFVEETLREIASWPVGESFETLEPMLRIALDAILRIILGAEGDELDELRYVIPRWVTLASRLVPLPMPKRTYGRFTPWGRLAELRRRYEVVIDKLIAKVRADPEFGNRTDALSYLLRTRAEDGTVMSRRDIGDELLTFITAGHETTASTLAWTFERISRHPELLQQLTAEAATEESTLRRATIREVQRTRTVIDFAGRHVYAPTIRLGDWVIPRGDSVMVFISQIHENAEVFDDSDRFDPQRYISGSPSPFEWLPYGGGTRRCPGVHLRESGDGRHTAHGVAALRHRAKPAPCRRMALPGRGIHP</sequence>
<gene>
    <name evidence="4" type="ORF">BST28_21880</name>
    <name evidence="3" type="ORF">GWR20_19445</name>
</gene>
<evidence type="ECO:0000313" key="6">
    <source>
        <dbReference type="Proteomes" id="UP000466523"/>
    </source>
</evidence>
<dbReference type="GO" id="GO:0004497">
    <property type="term" value="F:monooxygenase activity"/>
    <property type="evidence" value="ECO:0007669"/>
    <property type="project" value="InterPro"/>
</dbReference>
<name>A0A1X0DTI9_9MYCO</name>
<evidence type="ECO:0000313" key="4">
    <source>
        <dbReference type="EMBL" id="ORA75522.1"/>
    </source>
</evidence>
<dbReference type="SUPFAM" id="SSF48264">
    <property type="entry name" value="Cytochrome P450"/>
    <property type="match status" value="1"/>
</dbReference>
<protein>
    <submittedName>
        <fullName evidence="3">Cytochrome P450</fullName>
    </submittedName>
</protein>
<dbReference type="Gene3D" id="1.10.630.10">
    <property type="entry name" value="Cytochrome P450"/>
    <property type="match status" value="1"/>
</dbReference>
<dbReference type="EMBL" id="JAACYR010000085">
    <property type="protein sequence ID" value="NDJ91292.1"/>
    <property type="molecule type" value="Genomic_DNA"/>
</dbReference>
<dbReference type="InterPro" id="IPR002401">
    <property type="entry name" value="Cyt_P450_E_grp-I"/>
</dbReference>
<dbReference type="Proteomes" id="UP000192713">
    <property type="component" value="Unassembled WGS sequence"/>
</dbReference>
<reference evidence="3 6" key="2">
    <citation type="submission" date="2020-01" db="EMBL/GenBank/DDBJ databases">
        <authorList>
            <person name="Sanchez-Estrada R."/>
            <person name="Gonzalez-Y-Merchand J.A."/>
            <person name="Rivera-Gutierrez S."/>
        </authorList>
    </citation>
    <scope>NUCLEOTIDE SEQUENCE [LARGE SCALE GENOMIC DNA]</scope>
    <source>
        <strain evidence="3 6">CST 7247</strain>
    </source>
</reference>
<dbReference type="InterPro" id="IPR050121">
    <property type="entry name" value="Cytochrome_P450_monoxygenase"/>
</dbReference>
<reference evidence="4 5" key="1">
    <citation type="submission" date="2017-02" db="EMBL/GenBank/DDBJ databases">
        <title>The new phylogeny of genus Mycobacterium.</title>
        <authorList>
            <person name="Tortoli E."/>
            <person name="Trovato A."/>
            <person name="Cirillo D.M."/>
        </authorList>
    </citation>
    <scope>NUCLEOTIDE SEQUENCE [LARGE SCALE GENOMIC DNA]</scope>
    <source>
        <strain evidence="4 5">DSM 45093</strain>
    </source>
</reference>
<dbReference type="GO" id="GO:0005506">
    <property type="term" value="F:iron ion binding"/>
    <property type="evidence" value="ECO:0007669"/>
    <property type="project" value="InterPro"/>
</dbReference>
<keyword evidence="2" id="KW-0408">Iron</keyword>
<evidence type="ECO:0000313" key="3">
    <source>
        <dbReference type="EMBL" id="NDJ91292.1"/>
    </source>
</evidence>
<comment type="similarity">
    <text evidence="1">Belongs to the cytochrome P450 family.</text>
</comment>
<dbReference type="GO" id="GO:0016705">
    <property type="term" value="F:oxidoreductase activity, acting on paired donors, with incorporation or reduction of molecular oxygen"/>
    <property type="evidence" value="ECO:0007669"/>
    <property type="project" value="InterPro"/>
</dbReference>
<evidence type="ECO:0000313" key="5">
    <source>
        <dbReference type="Proteomes" id="UP000192713"/>
    </source>
</evidence>
<dbReference type="GO" id="GO:0020037">
    <property type="term" value="F:heme binding"/>
    <property type="evidence" value="ECO:0007669"/>
    <property type="project" value="InterPro"/>
</dbReference>
<keyword evidence="2" id="KW-0349">Heme</keyword>
<dbReference type="InterPro" id="IPR036396">
    <property type="entry name" value="Cyt_P450_sf"/>
</dbReference>
<accession>A0A1X0DTI9</accession>
<evidence type="ECO:0000256" key="1">
    <source>
        <dbReference type="ARBA" id="ARBA00010617"/>
    </source>
</evidence>
<dbReference type="PRINTS" id="PR00463">
    <property type="entry name" value="EP450I"/>
</dbReference>
<dbReference type="Pfam" id="PF00067">
    <property type="entry name" value="p450"/>
    <property type="match status" value="1"/>
</dbReference>
<organism evidence="4 5">
    <name type="scientific">Mycolicibacter kumamotonensis</name>
    <dbReference type="NCBI Taxonomy" id="354243"/>
    <lineage>
        <taxon>Bacteria</taxon>
        <taxon>Bacillati</taxon>
        <taxon>Actinomycetota</taxon>
        <taxon>Actinomycetes</taxon>
        <taxon>Mycobacteriales</taxon>
        <taxon>Mycobacteriaceae</taxon>
        <taxon>Mycolicibacter</taxon>
    </lineage>
</organism>
<dbReference type="AlphaFoldDB" id="A0A1X0DTI9"/>
<feature type="binding site" description="axial binding residue" evidence="2">
    <location>
        <position position="299"/>
    </location>
    <ligand>
        <name>heme</name>
        <dbReference type="ChEBI" id="CHEBI:30413"/>
    </ligand>
    <ligandPart>
        <name>Fe</name>
        <dbReference type="ChEBI" id="CHEBI:18248"/>
    </ligandPart>
</feature>
<evidence type="ECO:0000256" key="2">
    <source>
        <dbReference type="PIRSR" id="PIRSR602401-1"/>
    </source>
</evidence>
<dbReference type="InterPro" id="IPR001128">
    <property type="entry name" value="Cyt_P450"/>
</dbReference>
<dbReference type="PANTHER" id="PTHR24305">
    <property type="entry name" value="CYTOCHROME P450"/>
    <property type="match status" value="1"/>
</dbReference>
<dbReference type="PRINTS" id="PR00385">
    <property type="entry name" value="P450"/>
</dbReference>
<dbReference type="PANTHER" id="PTHR24305:SF166">
    <property type="entry name" value="CYTOCHROME P450 12A4, MITOCHONDRIAL-RELATED"/>
    <property type="match status" value="1"/>
</dbReference>
<dbReference type="EMBL" id="MVHU01000057">
    <property type="protein sequence ID" value="ORA75522.1"/>
    <property type="molecule type" value="Genomic_DNA"/>
</dbReference>